<dbReference type="Proteomes" id="UP000438429">
    <property type="component" value="Unassembled WGS sequence"/>
</dbReference>
<reference evidence="1 2" key="1">
    <citation type="submission" date="2019-06" db="EMBL/GenBank/DDBJ databases">
        <title>Draft genomes of female and male turbot (Scophthalmus maximus).</title>
        <authorList>
            <person name="Xu H."/>
            <person name="Xu X.-W."/>
            <person name="Shao C."/>
            <person name="Chen S."/>
        </authorList>
    </citation>
    <scope>NUCLEOTIDE SEQUENCE [LARGE SCALE GENOMIC DNA]</scope>
    <source>
        <strain evidence="1">Ysfricsl-2016a</strain>
        <tissue evidence="1">Blood</tissue>
    </source>
</reference>
<evidence type="ECO:0000313" key="2">
    <source>
        <dbReference type="Proteomes" id="UP000438429"/>
    </source>
</evidence>
<sequence length="115" mass="12481">MYNVEVVTGAGRCETVKPEPADQLDLATQPERLCHGPDRSSGTTVALVTVVRWPELLLVVVVRSSACSAALRHLICFINAPSRPSAASSHSPLWFQPRPVRGLAHLQLYLLAAEL</sequence>
<protein>
    <submittedName>
        <fullName evidence="1">Uncharacterized protein</fullName>
    </submittedName>
</protein>
<dbReference type="AlphaFoldDB" id="A0A6A4TB13"/>
<organism evidence="1 2">
    <name type="scientific">Scophthalmus maximus</name>
    <name type="common">Turbot</name>
    <name type="synonym">Psetta maxima</name>
    <dbReference type="NCBI Taxonomy" id="52904"/>
    <lineage>
        <taxon>Eukaryota</taxon>
        <taxon>Metazoa</taxon>
        <taxon>Chordata</taxon>
        <taxon>Craniata</taxon>
        <taxon>Vertebrata</taxon>
        <taxon>Euteleostomi</taxon>
        <taxon>Actinopterygii</taxon>
        <taxon>Neopterygii</taxon>
        <taxon>Teleostei</taxon>
        <taxon>Neoteleostei</taxon>
        <taxon>Acanthomorphata</taxon>
        <taxon>Carangaria</taxon>
        <taxon>Pleuronectiformes</taxon>
        <taxon>Pleuronectoidei</taxon>
        <taxon>Scophthalmidae</taxon>
        <taxon>Scophthalmus</taxon>
    </lineage>
</organism>
<proteinExistence type="predicted"/>
<dbReference type="EMBL" id="VEVO01000005">
    <property type="protein sequence ID" value="KAF0041608.1"/>
    <property type="molecule type" value="Genomic_DNA"/>
</dbReference>
<comment type="caution">
    <text evidence="1">The sequence shown here is derived from an EMBL/GenBank/DDBJ whole genome shotgun (WGS) entry which is preliminary data.</text>
</comment>
<evidence type="ECO:0000313" key="1">
    <source>
        <dbReference type="EMBL" id="KAF0041608.1"/>
    </source>
</evidence>
<name>A0A6A4TB13_SCOMX</name>
<accession>A0A6A4TB13</accession>
<gene>
    <name evidence="1" type="ORF">F2P81_005140</name>
</gene>